<comment type="caution">
    <text evidence="5">The sequence shown here is derived from an EMBL/GenBank/DDBJ whole genome shotgun (WGS) entry which is preliminary data.</text>
</comment>
<proteinExistence type="inferred from homology"/>
<dbReference type="InterPro" id="IPR000914">
    <property type="entry name" value="SBP_5_dom"/>
</dbReference>
<dbReference type="InterPro" id="IPR006311">
    <property type="entry name" value="TAT_signal"/>
</dbReference>
<dbReference type="Gene3D" id="3.40.190.10">
    <property type="entry name" value="Periplasmic binding protein-like II"/>
    <property type="match status" value="1"/>
</dbReference>
<dbReference type="Proteomes" id="UP001257060">
    <property type="component" value="Unassembled WGS sequence"/>
</dbReference>
<dbReference type="EMBL" id="JAMQOP010000004">
    <property type="protein sequence ID" value="MDS0300643.1"/>
    <property type="molecule type" value="Genomic_DNA"/>
</dbReference>
<evidence type="ECO:0000256" key="1">
    <source>
        <dbReference type="ARBA" id="ARBA00005695"/>
    </source>
</evidence>
<evidence type="ECO:0000256" key="2">
    <source>
        <dbReference type="ARBA" id="ARBA00022448"/>
    </source>
</evidence>
<keyword evidence="6" id="KW-1185">Reference proteome</keyword>
<dbReference type="PROSITE" id="PS51318">
    <property type="entry name" value="TAT"/>
    <property type="match status" value="1"/>
</dbReference>
<evidence type="ECO:0000313" key="6">
    <source>
        <dbReference type="Proteomes" id="UP001257060"/>
    </source>
</evidence>
<dbReference type="InterPro" id="IPR039424">
    <property type="entry name" value="SBP_5"/>
</dbReference>
<dbReference type="Pfam" id="PF00496">
    <property type="entry name" value="SBP_bac_5"/>
    <property type="match status" value="1"/>
</dbReference>
<name>A0ABU2GK39_9EURY</name>
<evidence type="ECO:0000313" key="5">
    <source>
        <dbReference type="EMBL" id="MDS0300643.1"/>
    </source>
</evidence>
<keyword evidence="2" id="KW-0813">Transport</keyword>
<dbReference type="RefSeq" id="WP_310925553.1">
    <property type="nucleotide sequence ID" value="NZ_JAMQOP010000004.1"/>
</dbReference>
<comment type="similarity">
    <text evidence="1">Belongs to the bacterial solute-binding protein 5 family.</text>
</comment>
<evidence type="ECO:0000256" key="3">
    <source>
        <dbReference type="ARBA" id="ARBA00022729"/>
    </source>
</evidence>
<protein>
    <submittedName>
        <fullName evidence="5">ABC transporter substrate-binding protein</fullName>
    </submittedName>
</protein>
<dbReference type="PANTHER" id="PTHR30290:SF9">
    <property type="entry name" value="OLIGOPEPTIDE-BINDING PROTEIN APPA"/>
    <property type="match status" value="1"/>
</dbReference>
<evidence type="ECO:0000259" key="4">
    <source>
        <dbReference type="Pfam" id="PF00496"/>
    </source>
</evidence>
<dbReference type="SUPFAM" id="SSF53850">
    <property type="entry name" value="Periplasmic binding protein-like II"/>
    <property type="match status" value="1"/>
</dbReference>
<dbReference type="PANTHER" id="PTHR30290">
    <property type="entry name" value="PERIPLASMIC BINDING COMPONENT OF ABC TRANSPORTER"/>
    <property type="match status" value="1"/>
</dbReference>
<reference evidence="5 6" key="1">
    <citation type="submission" date="2022-06" db="EMBL/GenBank/DDBJ databases">
        <title>Halogeometricum sp. a new haloarchaeum isolate from saline soil.</title>
        <authorList>
            <person name="Strakova D."/>
            <person name="Galisteo C."/>
            <person name="Sanchez-Porro C."/>
            <person name="Ventosa A."/>
        </authorList>
    </citation>
    <scope>NUCLEOTIDE SEQUENCE [LARGE SCALE GENOMIC DNA]</scope>
    <source>
        <strain evidence="5 6">S1BR25-6</strain>
    </source>
</reference>
<dbReference type="PROSITE" id="PS51257">
    <property type="entry name" value="PROKAR_LIPOPROTEIN"/>
    <property type="match status" value="1"/>
</dbReference>
<dbReference type="Gene3D" id="3.10.105.10">
    <property type="entry name" value="Dipeptide-binding Protein, Domain 3"/>
    <property type="match status" value="1"/>
</dbReference>
<gene>
    <name evidence="5" type="ORF">NDI76_17980</name>
</gene>
<organism evidence="5 6">
    <name type="scientific">Halogeometricum salsisoli</name>
    <dbReference type="NCBI Taxonomy" id="2950536"/>
    <lineage>
        <taxon>Archaea</taxon>
        <taxon>Methanobacteriati</taxon>
        <taxon>Methanobacteriota</taxon>
        <taxon>Stenosarchaea group</taxon>
        <taxon>Halobacteria</taxon>
        <taxon>Halobacteriales</taxon>
        <taxon>Haloferacaceae</taxon>
        <taxon>Halogeometricum</taxon>
    </lineage>
</organism>
<sequence>MTRDSNRLTRRRMIGAAGGALATGLAGCSGEGSNGNATAAGGGGGTAGGSGEGKTLTIMDARQLTQVQFNGFNAANYANSWDVMTHDIVASGHSDGAIRPDLAEELTTDGKTLTITFPEDRTWWNGEDLTAEDLLMQLEITRLQDPEASPYEGHELVDDYTLERTFKNPTTPELMRATIAGFLVNTPRWIYGEYLERYREASTQEERDEITSDLLGMTISAKQLVDEGLGNSLYRLVRFNSSEGILEKFEDHPYADRTNVEQTRVIPWDTADPESFIVQDEVDLAFGDYITEEKRQRYPDNLQNQYELEWFRTQKFTFNYKNEHLAKRNVRRAVAAAVDLPSIVAAANQAGIVGTPTQVQTGLRSSIHERYLGEGFTDKLIQYPVEGDTEKAAEYMRAAGYSKSGGEWVDGSGSSFSFTIIADSKSAQTQATKVFSDQLDAFGIGTDVKSIGLDYYAKLQEYEFDIAWIWHVARALWHPTAYYSNNFYGVEVGDPASSDDTGPTGIPFETTIPNQVGAETVSGSGQSIQPAQLMNDLPVAETGEEVQKMTRTLVQWFNYDMPALVYVQENSGYWGDTGDFTFQMPEDKSLMSRTKPGRVAWLHGWVGQK</sequence>
<keyword evidence="3" id="KW-0732">Signal</keyword>
<accession>A0ABU2GK39</accession>
<feature type="domain" description="Solute-binding protein family 5" evidence="4">
    <location>
        <begin position="98"/>
        <end position="487"/>
    </location>
</feature>